<feature type="transmembrane region" description="Helical" evidence="11">
    <location>
        <begin position="312"/>
        <end position="332"/>
    </location>
</feature>
<reference evidence="14 15" key="1">
    <citation type="submission" date="2018-12" db="EMBL/GenBank/DDBJ databases">
        <title>Genome sequence from the cellulolytic species, Caldicellulosiruptor changbaiensis.</title>
        <authorList>
            <person name="Blumer-Schuette S.E."/>
            <person name="Mendoza C."/>
        </authorList>
    </citation>
    <scope>NUCLEOTIDE SEQUENCE [LARGE SCALE GENOMIC DNA]</scope>
    <source>
        <strain evidence="14 15">CBS-Z</strain>
    </source>
</reference>
<dbReference type="GO" id="GO:0016887">
    <property type="term" value="F:ATP hydrolysis activity"/>
    <property type="evidence" value="ECO:0007669"/>
    <property type="project" value="InterPro"/>
</dbReference>
<comment type="similarity">
    <text evidence="2 11">Belongs to the cation transport ATPase (P-type) (TC 3.A.3) family. Type IB subfamily.</text>
</comment>
<dbReference type="PRINTS" id="PR00119">
    <property type="entry name" value="CATATPASE"/>
</dbReference>
<organism evidence="14 15">
    <name type="scientific">Caldicellulosiruptor changbaiensis</name>
    <dbReference type="NCBI Taxonomy" id="1222016"/>
    <lineage>
        <taxon>Bacteria</taxon>
        <taxon>Bacillati</taxon>
        <taxon>Bacillota</taxon>
        <taxon>Bacillota incertae sedis</taxon>
        <taxon>Caldicellulosiruptorales</taxon>
        <taxon>Caldicellulosiruptoraceae</taxon>
        <taxon>Caldicellulosiruptor</taxon>
    </lineage>
</organism>
<keyword evidence="6 11" id="KW-0067">ATP-binding</keyword>
<evidence type="ECO:0000256" key="7">
    <source>
        <dbReference type="ARBA" id="ARBA00022989"/>
    </source>
</evidence>
<dbReference type="InterPro" id="IPR059000">
    <property type="entry name" value="ATPase_P-type_domA"/>
</dbReference>
<keyword evidence="12" id="KW-0175">Coiled coil</keyword>
<dbReference type="PRINTS" id="PR00941">
    <property type="entry name" value="CDATPASE"/>
</dbReference>
<feature type="domain" description="HMA" evidence="13">
    <location>
        <begin position="4"/>
        <end position="68"/>
    </location>
</feature>
<keyword evidence="3" id="KW-0104">Cadmium</keyword>
<evidence type="ECO:0000256" key="4">
    <source>
        <dbReference type="ARBA" id="ARBA00022692"/>
    </source>
</evidence>
<evidence type="ECO:0000313" key="15">
    <source>
        <dbReference type="Proteomes" id="UP000282930"/>
    </source>
</evidence>
<dbReference type="KEGG" id="ccha:ELD05_00965"/>
<gene>
    <name evidence="14" type="primary">cadA</name>
    <name evidence="14" type="ORF">ELD05_00965</name>
</gene>
<dbReference type="GO" id="GO:0005524">
    <property type="term" value="F:ATP binding"/>
    <property type="evidence" value="ECO:0007669"/>
    <property type="project" value="UniProtKB-UniRule"/>
</dbReference>
<dbReference type="Gene3D" id="3.40.50.1000">
    <property type="entry name" value="HAD superfamily/HAD-like"/>
    <property type="match status" value="1"/>
</dbReference>
<dbReference type="InterPro" id="IPR023299">
    <property type="entry name" value="ATPase_P-typ_cyto_dom_N"/>
</dbReference>
<dbReference type="Gene3D" id="3.30.70.100">
    <property type="match status" value="1"/>
</dbReference>
<dbReference type="GO" id="GO:0046872">
    <property type="term" value="F:metal ion binding"/>
    <property type="evidence" value="ECO:0007669"/>
    <property type="project" value="UniProtKB-KW"/>
</dbReference>
<dbReference type="InterPro" id="IPR001757">
    <property type="entry name" value="P_typ_ATPase"/>
</dbReference>
<feature type="coiled-coil region" evidence="12">
    <location>
        <begin position="183"/>
        <end position="210"/>
    </location>
</feature>
<dbReference type="InterPro" id="IPR018303">
    <property type="entry name" value="ATPase_P-typ_P_site"/>
</dbReference>
<dbReference type="SUPFAM" id="SSF55008">
    <property type="entry name" value="HMA, heavy metal-associated domain"/>
    <property type="match status" value="1"/>
</dbReference>
<dbReference type="Proteomes" id="UP000282930">
    <property type="component" value="Chromosome"/>
</dbReference>
<keyword evidence="5 11" id="KW-0547">Nucleotide-binding</keyword>
<evidence type="ECO:0000256" key="3">
    <source>
        <dbReference type="ARBA" id="ARBA00022539"/>
    </source>
</evidence>
<evidence type="ECO:0000256" key="5">
    <source>
        <dbReference type="ARBA" id="ARBA00022741"/>
    </source>
</evidence>
<accession>A0A3T0D8V0</accession>
<dbReference type="EC" id="7.2.2.21" evidence="9"/>
<evidence type="ECO:0000256" key="9">
    <source>
        <dbReference type="ARBA" id="ARBA00039103"/>
    </source>
</evidence>
<dbReference type="Pfam" id="PF00403">
    <property type="entry name" value="HMA"/>
    <property type="match status" value="1"/>
</dbReference>
<feature type="transmembrane region" description="Helical" evidence="11">
    <location>
        <begin position="111"/>
        <end position="127"/>
    </location>
</feature>
<dbReference type="CDD" id="cd00371">
    <property type="entry name" value="HMA"/>
    <property type="match status" value="1"/>
</dbReference>
<dbReference type="Pfam" id="PF00702">
    <property type="entry name" value="Hydrolase"/>
    <property type="match status" value="1"/>
</dbReference>
<name>A0A3T0D8V0_9FIRM</name>
<dbReference type="Gene3D" id="2.70.150.10">
    <property type="entry name" value="Calcium-transporting ATPase, cytoplasmic transduction domain A"/>
    <property type="match status" value="1"/>
</dbReference>
<dbReference type="NCBIfam" id="TIGR01494">
    <property type="entry name" value="ATPase_P-type"/>
    <property type="match status" value="1"/>
</dbReference>
<dbReference type="EMBL" id="CP034791">
    <property type="protein sequence ID" value="AZT91601.1"/>
    <property type="molecule type" value="Genomic_DNA"/>
</dbReference>
<dbReference type="NCBIfam" id="TIGR01512">
    <property type="entry name" value="ATPase-IB2_Cd"/>
    <property type="match status" value="1"/>
</dbReference>
<dbReference type="SUPFAM" id="SSF56784">
    <property type="entry name" value="HAD-like"/>
    <property type="match status" value="1"/>
</dbReference>
<dbReference type="AlphaFoldDB" id="A0A3T0D8V0"/>
<feature type="transmembrane region" description="Helical" evidence="11">
    <location>
        <begin position="672"/>
        <end position="691"/>
    </location>
</feature>
<dbReference type="SUPFAM" id="SSF81653">
    <property type="entry name" value="Calcium ATPase, transduction domain A"/>
    <property type="match status" value="1"/>
</dbReference>
<dbReference type="InterPro" id="IPR036163">
    <property type="entry name" value="HMA_dom_sf"/>
</dbReference>
<dbReference type="InterPro" id="IPR027256">
    <property type="entry name" value="P-typ_ATPase_IB"/>
</dbReference>
<evidence type="ECO:0000256" key="2">
    <source>
        <dbReference type="ARBA" id="ARBA00006024"/>
    </source>
</evidence>
<evidence type="ECO:0000256" key="10">
    <source>
        <dbReference type="ARBA" id="ARBA00049338"/>
    </source>
</evidence>
<dbReference type="Pfam" id="PF00122">
    <property type="entry name" value="E1-E2_ATPase"/>
    <property type="match status" value="1"/>
</dbReference>
<dbReference type="InterPro" id="IPR023214">
    <property type="entry name" value="HAD_sf"/>
</dbReference>
<dbReference type="PANTHER" id="PTHR48085:SF5">
    <property type="entry name" value="CADMIUM_ZINC-TRANSPORTING ATPASE HMA4-RELATED"/>
    <property type="match status" value="1"/>
</dbReference>
<keyword evidence="11" id="KW-0479">Metal-binding</keyword>
<proteinExistence type="inferred from homology"/>
<dbReference type="PANTHER" id="PTHR48085">
    <property type="entry name" value="CADMIUM/ZINC-TRANSPORTING ATPASE HMA2-RELATED"/>
    <property type="match status" value="1"/>
</dbReference>
<dbReference type="InterPro" id="IPR023298">
    <property type="entry name" value="ATPase_P-typ_TM_dom_sf"/>
</dbReference>
<evidence type="ECO:0000256" key="6">
    <source>
        <dbReference type="ARBA" id="ARBA00022840"/>
    </source>
</evidence>
<dbReference type="Gene3D" id="3.40.1110.10">
    <property type="entry name" value="Calcium-transporting ATPase, cytoplasmic domain N"/>
    <property type="match status" value="1"/>
</dbReference>
<dbReference type="InterPro" id="IPR008250">
    <property type="entry name" value="ATPase_P-typ_transduc_dom_A_sf"/>
</dbReference>
<evidence type="ECO:0000256" key="12">
    <source>
        <dbReference type="SAM" id="Coils"/>
    </source>
</evidence>
<protein>
    <recommendedName>
        <fullName evidence="9">Cd(2+)-exporting ATPase</fullName>
        <ecNumber evidence="9">7.2.2.21</ecNumber>
    </recommendedName>
</protein>
<sequence length="695" mass="76564">MTNGKVELILENLSCANCASKIEERVNSLYFVKSANLNFVTKKLTAEISPNNYKLFLESVTRIVNEIEPNVRVLEAEAEKPVVDIKDLSLIILSILFFVIGLFIYKRTWWGLIFFVLAYILAGKDVIKKFLKNLLRLKVFDENFLMTVATISAFLLKEYPEAVLVMLLYKIGELLEETAIRRSRKTINSLKNLEIEYANLKIENEIKRVNPKDIVPGDTVIVKAGEKVPIDGVVAAGSCFLDTSAITGESRLIPVEENDEVFAGSINIDGTIEVLAKSFYKDSTISKIIEIVENATSKKSQLERFITSFAKVYTPIVTLFALLVALLPPLLFSQPFDKWVYRALIFLIVSCPCSLVLSVPLSYFAGVAKLSRDSILTKGTTYIDKMAGKIYAILFDKTGTITQGTLKVDKVVTKGISHEEFVLFLCHIESFSNHPIAISITNEFKTKVDTSSVKEVKEWPGKGIEGIVFGKKVIAGTKEFLGEKGVEVDIEEKSFLSTTVYVAVDGRFCGYVVLKDFLKPDIKDALNGLKKLGIKTYLLTGDKKEAAQEVASEVDFDGVFANLLPQDKVKIAEDIKKEAKNATVAFVGDGINDSPALAACDVGISFAQNASSIATAAADVILLENSISKILDLIKVSRFVRKVVIQNIAISLSVKFLVMALGALGFANLWEAVLADVGVALIAILNSLRILKNQK</sequence>
<evidence type="ECO:0000259" key="13">
    <source>
        <dbReference type="PROSITE" id="PS50846"/>
    </source>
</evidence>
<keyword evidence="4 11" id="KW-0812">Transmembrane</keyword>
<keyword evidence="14" id="KW-0378">Hydrolase</keyword>
<feature type="transmembrane region" description="Helical" evidence="11">
    <location>
        <begin position="88"/>
        <end position="105"/>
    </location>
</feature>
<evidence type="ECO:0000256" key="8">
    <source>
        <dbReference type="ARBA" id="ARBA00023136"/>
    </source>
</evidence>
<dbReference type="NCBIfam" id="TIGR01525">
    <property type="entry name" value="ATPase-IB_hvy"/>
    <property type="match status" value="1"/>
</dbReference>
<feature type="transmembrane region" description="Helical" evidence="11">
    <location>
        <begin position="344"/>
        <end position="368"/>
    </location>
</feature>
<evidence type="ECO:0000313" key="14">
    <source>
        <dbReference type="EMBL" id="AZT91601.1"/>
    </source>
</evidence>
<keyword evidence="11" id="KW-1003">Cell membrane</keyword>
<keyword evidence="8 11" id="KW-0472">Membrane</keyword>
<evidence type="ECO:0000256" key="1">
    <source>
        <dbReference type="ARBA" id="ARBA00004141"/>
    </source>
</evidence>
<comment type="subcellular location">
    <subcellularLocation>
        <location evidence="11">Cell membrane</location>
    </subcellularLocation>
    <subcellularLocation>
        <location evidence="1">Membrane</location>
        <topology evidence="1">Multi-pass membrane protein</topology>
    </subcellularLocation>
</comment>
<dbReference type="SUPFAM" id="SSF81665">
    <property type="entry name" value="Calcium ATPase, transmembrane domain M"/>
    <property type="match status" value="1"/>
</dbReference>
<keyword evidence="7 11" id="KW-1133">Transmembrane helix</keyword>
<dbReference type="PROSITE" id="PS50846">
    <property type="entry name" value="HMA_2"/>
    <property type="match status" value="1"/>
</dbReference>
<dbReference type="PROSITE" id="PS00154">
    <property type="entry name" value="ATPASE_E1_E2"/>
    <property type="match status" value="1"/>
</dbReference>
<dbReference type="InterPro" id="IPR051014">
    <property type="entry name" value="Cation_Transport_ATPase_IB"/>
</dbReference>
<dbReference type="InterPro" id="IPR006121">
    <property type="entry name" value="HMA_dom"/>
</dbReference>
<dbReference type="InterPro" id="IPR036412">
    <property type="entry name" value="HAD-like_sf"/>
</dbReference>
<dbReference type="GO" id="GO:0008551">
    <property type="term" value="F:P-type cadmium transporter activity"/>
    <property type="evidence" value="ECO:0007669"/>
    <property type="project" value="UniProtKB-EC"/>
</dbReference>
<evidence type="ECO:0000256" key="11">
    <source>
        <dbReference type="RuleBase" id="RU362081"/>
    </source>
</evidence>
<comment type="catalytic activity">
    <reaction evidence="10">
        <text>Cd(2+)(in) + ATP + H2O = Cd(2+)(out) + ADP + phosphate + H(+)</text>
        <dbReference type="Rhea" id="RHEA:12132"/>
        <dbReference type="ChEBI" id="CHEBI:15377"/>
        <dbReference type="ChEBI" id="CHEBI:15378"/>
        <dbReference type="ChEBI" id="CHEBI:30616"/>
        <dbReference type="ChEBI" id="CHEBI:43474"/>
        <dbReference type="ChEBI" id="CHEBI:48775"/>
        <dbReference type="ChEBI" id="CHEBI:456216"/>
        <dbReference type="EC" id="7.2.2.21"/>
    </reaction>
</comment>
<keyword evidence="15" id="KW-1185">Reference proteome</keyword>
<feature type="transmembrane region" description="Helical" evidence="11">
    <location>
        <begin position="643"/>
        <end position="666"/>
    </location>
</feature>
<dbReference type="GO" id="GO:0005886">
    <property type="term" value="C:plasma membrane"/>
    <property type="evidence" value="ECO:0007669"/>
    <property type="project" value="UniProtKB-SubCell"/>
</dbReference>